<evidence type="ECO:0000259" key="1">
    <source>
        <dbReference type="PROSITE" id="PS50097"/>
    </source>
</evidence>
<dbReference type="SUPFAM" id="SSF54695">
    <property type="entry name" value="POZ domain"/>
    <property type="match status" value="1"/>
</dbReference>
<evidence type="ECO:0000313" key="3">
    <source>
        <dbReference type="Proteomes" id="UP000789831"/>
    </source>
</evidence>
<dbReference type="EMBL" id="CAJVPL010000067">
    <property type="protein sequence ID" value="CAG8440979.1"/>
    <property type="molecule type" value="Genomic_DNA"/>
</dbReference>
<evidence type="ECO:0000313" key="2">
    <source>
        <dbReference type="EMBL" id="CAG8440979.1"/>
    </source>
</evidence>
<sequence>MPSRENPREPSRKPYTKRISIPPDKKIDKELINIGYYDDDDLRIIPANYTRKRLDELGLFYFNKTIWANCKILVTGIADTTKEQEFPGHELYLVSKSDYFRKAFEKFHQRRPDNNLEIIEDENGSHLRIRVKILVPEFSKFDKMLEWIYTGDSDKWLCSAFTPFNYKIIMENAHYLGLGNAAMAVCIQYREHLTIYRMRLVRQLQEELKLTNRKSISME</sequence>
<protein>
    <submittedName>
        <fullName evidence="2">1069_t:CDS:1</fullName>
    </submittedName>
</protein>
<reference evidence="2" key="1">
    <citation type="submission" date="2021-06" db="EMBL/GenBank/DDBJ databases">
        <authorList>
            <person name="Kallberg Y."/>
            <person name="Tangrot J."/>
            <person name="Rosling A."/>
        </authorList>
    </citation>
    <scope>NUCLEOTIDE SEQUENCE</scope>
    <source>
        <strain evidence="2">MT106</strain>
    </source>
</reference>
<accession>A0A9N8V813</accession>
<comment type="caution">
    <text evidence="2">The sequence shown here is derived from an EMBL/GenBank/DDBJ whole genome shotgun (WGS) entry which is preliminary data.</text>
</comment>
<dbReference type="Proteomes" id="UP000789831">
    <property type="component" value="Unassembled WGS sequence"/>
</dbReference>
<dbReference type="InterPro" id="IPR000210">
    <property type="entry name" value="BTB/POZ_dom"/>
</dbReference>
<feature type="domain" description="BTB" evidence="1">
    <location>
        <begin position="68"/>
        <end position="152"/>
    </location>
</feature>
<dbReference type="AlphaFoldDB" id="A0A9N8V813"/>
<dbReference type="PROSITE" id="PS50097">
    <property type="entry name" value="BTB"/>
    <property type="match status" value="1"/>
</dbReference>
<organism evidence="2 3">
    <name type="scientific">Ambispora gerdemannii</name>
    <dbReference type="NCBI Taxonomy" id="144530"/>
    <lineage>
        <taxon>Eukaryota</taxon>
        <taxon>Fungi</taxon>
        <taxon>Fungi incertae sedis</taxon>
        <taxon>Mucoromycota</taxon>
        <taxon>Glomeromycotina</taxon>
        <taxon>Glomeromycetes</taxon>
        <taxon>Archaeosporales</taxon>
        <taxon>Ambisporaceae</taxon>
        <taxon>Ambispora</taxon>
    </lineage>
</organism>
<proteinExistence type="predicted"/>
<gene>
    <name evidence="2" type="ORF">AGERDE_LOCUS1063</name>
</gene>
<dbReference type="InterPro" id="IPR011333">
    <property type="entry name" value="SKP1/BTB/POZ_sf"/>
</dbReference>
<dbReference type="Gene3D" id="3.30.710.10">
    <property type="entry name" value="Potassium Channel Kv1.1, Chain A"/>
    <property type="match status" value="1"/>
</dbReference>
<keyword evidence="3" id="KW-1185">Reference proteome</keyword>
<dbReference type="Pfam" id="PF00651">
    <property type="entry name" value="BTB"/>
    <property type="match status" value="1"/>
</dbReference>
<name>A0A9N8V813_9GLOM</name>
<dbReference type="CDD" id="cd18186">
    <property type="entry name" value="BTB_POZ_ZBTB_KLHL-like"/>
    <property type="match status" value="1"/>
</dbReference>
<dbReference type="OrthoDB" id="2432912at2759"/>